<dbReference type="AlphaFoldDB" id="A0A182FUR1"/>
<accession>A0A182FUR1</accession>
<dbReference type="Proteomes" id="UP000069272">
    <property type="component" value="Chromosome 3R"/>
</dbReference>
<feature type="compositionally biased region" description="Basic residues" evidence="1">
    <location>
        <begin position="50"/>
        <end position="62"/>
    </location>
</feature>
<protein>
    <submittedName>
        <fullName evidence="2">Uncharacterized protein</fullName>
    </submittedName>
</protein>
<proteinExistence type="predicted"/>
<reference evidence="2 3" key="1">
    <citation type="journal article" date="2017" name="G3 (Bethesda)">
        <title>The Physical Genome Mapping of Anopheles albimanus Corrected Scaffold Misassemblies and Identified Interarm Rearrangements in Genus Anopheles.</title>
        <authorList>
            <person name="Artemov G.N."/>
            <person name="Peery A.N."/>
            <person name="Jiang X."/>
            <person name="Tu Z."/>
            <person name="Stegniy V.N."/>
            <person name="Sharakhova M.V."/>
            <person name="Sharakhov I.V."/>
        </authorList>
    </citation>
    <scope>NUCLEOTIDE SEQUENCE [LARGE SCALE GENOMIC DNA]</scope>
    <source>
        <strain evidence="2 3">ALBI9_A</strain>
    </source>
</reference>
<dbReference type="VEuPathDB" id="VectorBase:AALB010296"/>
<sequence length="62" mass="7087">MSYLSCIPAAEHRGLLARELSRDHITTPEGLTGRQRCSTNPTMKIDRRAANRRRRRGHQGET</sequence>
<name>A0A182FUR1_ANOAL</name>
<evidence type="ECO:0000313" key="3">
    <source>
        <dbReference type="Proteomes" id="UP000069272"/>
    </source>
</evidence>
<evidence type="ECO:0000313" key="2">
    <source>
        <dbReference type="EnsemblMetazoa" id="AALB010296-PA"/>
    </source>
</evidence>
<evidence type="ECO:0000256" key="1">
    <source>
        <dbReference type="SAM" id="MobiDB-lite"/>
    </source>
</evidence>
<reference evidence="2" key="2">
    <citation type="submission" date="2022-08" db="UniProtKB">
        <authorList>
            <consortium name="EnsemblMetazoa"/>
        </authorList>
    </citation>
    <scope>IDENTIFICATION</scope>
    <source>
        <strain evidence="2">STECLA/ALBI9_A</strain>
    </source>
</reference>
<feature type="region of interest" description="Disordered" evidence="1">
    <location>
        <begin position="21"/>
        <end position="62"/>
    </location>
</feature>
<keyword evidence="3" id="KW-1185">Reference proteome</keyword>
<dbReference type="EnsemblMetazoa" id="AALB010296-RA">
    <property type="protein sequence ID" value="AALB010296-PA"/>
    <property type="gene ID" value="AALB010296"/>
</dbReference>
<organism evidence="2 3">
    <name type="scientific">Anopheles albimanus</name>
    <name type="common">New world malaria mosquito</name>
    <dbReference type="NCBI Taxonomy" id="7167"/>
    <lineage>
        <taxon>Eukaryota</taxon>
        <taxon>Metazoa</taxon>
        <taxon>Ecdysozoa</taxon>
        <taxon>Arthropoda</taxon>
        <taxon>Hexapoda</taxon>
        <taxon>Insecta</taxon>
        <taxon>Pterygota</taxon>
        <taxon>Neoptera</taxon>
        <taxon>Endopterygota</taxon>
        <taxon>Diptera</taxon>
        <taxon>Nematocera</taxon>
        <taxon>Culicoidea</taxon>
        <taxon>Culicidae</taxon>
        <taxon>Anophelinae</taxon>
        <taxon>Anopheles</taxon>
    </lineage>
</organism>